<dbReference type="SMART" id="SM00181">
    <property type="entry name" value="EGF"/>
    <property type="match status" value="1"/>
</dbReference>
<proteinExistence type="predicted"/>
<dbReference type="EMBL" id="PZQS01000002">
    <property type="protein sequence ID" value="PVD36082.1"/>
    <property type="molecule type" value="Genomic_DNA"/>
</dbReference>
<name>A0A2T7PRM6_POMCA</name>
<organism evidence="3 4">
    <name type="scientific">Pomacea canaliculata</name>
    <name type="common">Golden apple snail</name>
    <dbReference type="NCBI Taxonomy" id="400727"/>
    <lineage>
        <taxon>Eukaryota</taxon>
        <taxon>Metazoa</taxon>
        <taxon>Spiralia</taxon>
        <taxon>Lophotrochozoa</taxon>
        <taxon>Mollusca</taxon>
        <taxon>Gastropoda</taxon>
        <taxon>Caenogastropoda</taxon>
        <taxon>Architaenioglossa</taxon>
        <taxon>Ampullarioidea</taxon>
        <taxon>Ampullariidae</taxon>
        <taxon>Pomacea</taxon>
    </lineage>
</organism>
<feature type="transmembrane region" description="Helical" evidence="1">
    <location>
        <begin position="724"/>
        <end position="749"/>
    </location>
</feature>
<dbReference type="Proteomes" id="UP000245119">
    <property type="component" value="Linkage Group LG2"/>
</dbReference>
<dbReference type="InterPro" id="IPR000742">
    <property type="entry name" value="EGF"/>
</dbReference>
<dbReference type="PROSITE" id="PS01186">
    <property type="entry name" value="EGF_2"/>
    <property type="match status" value="1"/>
</dbReference>
<accession>A0A2T7PRM6</accession>
<dbReference type="PROSITE" id="PS51034">
    <property type="entry name" value="ZP_2"/>
    <property type="match status" value="1"/>
</dbReference>
<keyword evidence="1" id="KW-0812">Transmembrane</keyword>
<feature type="domain" description="ZP" evidence="2">
    <location>
        <begin position="118"/>
        <end position="381"/>
    </location>
</feature>
<keyword evidence="1" id="KW-1133">Transmembrane helix</keyword>
<evidence type="ECO:0000259" key="2">
    <source>
        <dbReference type="PROSITE" id="PS51034"/>
    </source>
</evidence>
<dbReference type="PANTHER" id="PTHR46560:SF5">
    <property type="entry name" value="CYPHER, ISOFORM B"/>
    <property type="match status" value="1"/>
</dbReference>
<dbReference type="AlphaFoldDB" id="A0A2T7PRM6"/>
<evidence type="ECO:0000313" key="4">
    <source>
        <dbReference type="Proteomes" id="UP000245119"/>
    </source>
</evidence>
<dbReference type="InterPro" id="IPR001507">
    <property type="entry name" value="ZP_dom"/>
</dbReference>
<gene>
    <name evidence="3" type="ORF">C0Q70_03052</name>
</gene>
<evidence type="ECO:0000256" key="1">
    <source>
        <dbReference type="SAM" id="Phobius"/>
    </source>
</evidence>
<evidence type="ECO:0000313" key="3">
    <source>
        <dbReference type="EMBL" id="PVD36082.1"/>
    </source>
</evidence>
<dbReference type="PROSITE" id="PS00022">
    <property type="entry name" value="EGF_1"/>
    <property type="match status" value="1"/>
</dbReference>
<keyword evidence="4" id="KW-1185">Reference proteome</keyword>
<comment type="caution">
    <text evidence="3">The sequence shown here is derived from an EMBL/GenBank/DDBJ whole genome shotgun (WGS) entry which is preliminary data.</text>
</comment>
<keyword evidence="1" id="KW-0472">Membrane</keyword>
<sequence length="762" mass="84407">MYLPTMEANRQAALFLTICAIFYGRAAIVFNCNRPGSECPNIEECVNGTCSCQTSGLVYRCDLDLDLYELASIPCAGELACQNGLCLTALSQPHVPPTCQCHIGFYGSSCDLPRYDVICGGGEMTVLFNPFRFSGVVRPLYYLEDDVCILSSITADSRIVSKHPEREGVGKVLPHTASGDQVCINSAEYSLENGYHTYTRHFLVQYSHDIIMDHDELVSMTCKVAETTQRIVKTVVTAHVSHGYLRKSTETGQATHFNMGIFDKMIRPINTSDPQPVGATLRLKIEISERSNFSALIVESCFALGSETSVNSYKASVKFVNNGCPLRPLGIGAQTSADKRLTVISFTVVKFLRSDIFHLVCTVRGCPVNMVDQCLVLSSFISLSVGGLSQERNEDLLRADAETDTEPLYAGEIGKGKMSSLAVKPRQPDNVPQYLHVTLQAPPDVRHRAWGKKTPTKPQERTRIEILRTWWKENNKPTLRVPIPKQNWKKMSQLGHICCVALLVTCATYASKPVNFVGDENCSLVNASTVNYFATRHPDWRGQGGVYEHFPTEGGTKNVSCADQASFWQIDGYDFWARQFVVQNHPLVISDKDEIITVQCTMSSSTENITSTIAARSLCATPPMGVKMATSSDRMMAILTFKVFRFKTTNQIHLQCTNCTAEGRQKRESPAVRNVQMFEKTLTVDNYIARDDTQDHLEEKFIIGNTEPCSCDLQTCLGNSHNPAVFGVVLAVLVAVPLLPVVVVVIVAVTKRRRGKYYAATQ</sequence>
<protein>
    <recommendedName>
        <fullName evidence="2">ZP domain-containing protein</fullName>
    </recommendedName>
</protein>
<reference evidence="3 4" key="1">
    <citation type="submission" date="2018-04" db="EMBL/GenBank/DDBJ databases">
        <title>The genome of golden apple snail Pomacea canaliculata provides insight into stress tolerance and invasive adaptation.</title>
        <authorList>
            <person name="Liu C."/>
            <person name="Liu B."/>
            <person name="Ren Y."/>
            <person name="Zhang Y."/>
            <person name="Wang H."/>
            <person name="Li S."/>
            <person name="Jiang F."/>
            <person name="Yin L."/>
            <person name="Zhang G."/>
            <person name="Qian W."/>
            <person name="Fan W."/>
        </authorList>
    </citation>
    <scope>NUCLEOTIDE SEQUENCE [LARGE SCALE GENOMIC DNA]</scope>
    <source>
        <strain evidence="3">SZHN2017</strain>
        <tissue evidence="3">Muscle</tissue>
    </source>
</reference>
<dbReference type="PANTHER" id="PTHR46560">
    <property type="entry name" value="CYPHER, ISOFORM B"/>
    <property type="match status" value="1"/>
</dbReference>